<protein>
    <recommendedName>
        <fullName evidence="4">Intradiol ring-cleavage dioxygenases domain-containing protein</fullName>
    </recommendedName>
</protein>
<evidence type="ECO:0000256" key="3">
    <source>
        <dbReference type="ARBA" id="ARBA00023002"/>
    </source>
</evidence>
<dbReference type="SUPFAM" id="SSF49482">
    <property type="entry name" value="Aromatic compound dioxygenase"/>
    <property type="match status" value="1"/>
</dbReference>
<dbReference type="EMBL" id="BAABJY010000002">
    <property type="protein sequence ID" value="GAA4869007.1"/>
    <property type="molecule type" value="Genomic_DNA"/>
</dbReference>
<dbReference type="PROSITE" id="PS51257">
    <property type="entry name" value="PROKAR_LIPOPROTEIN"/>
    <property type="match status" value="1"/>
</dbReference>
<keyword evidence="3" id="KW-0560">Oxidoreductase</keyword>
<dbReference type="Gene3D" id="2.60.130.10">
    <property type="entry name" value="Aromatic compound dioxygenase"/>
    <property type="match status" value="1"/>
</dbReference>
<dbReference type="RefSeq" id="WP_345295528.1">
    <property type="nucleotide sequence ID" value="NZ_BAABJY010000002.1"/>
</dbReference>
<reference evidence="6" key="1">
    <citation type="journal article" date="2019" name="Int. J. Syst. Evol. Microbiol.">
        <title>The Global Catalogue of Microorganisms (GCM) 10K type strain sequencing project: providing services to taxonomists for standard genome sequencing and annotation.</title>
        <authorList>
            <consortium name="The Broad Institute Genomics Platform"/>
            <consortium name="The Broad Institute Genome Sequencing Center for Infectious Disease"/>
            <person name="Wu L."/>
            <person name="Ma J."/>
        </authorList>
    </citation>
    <scope>NUCLEOTIDE SEQUENCE [LARGE SCALE GENOMIC DNA]</scope>
    <source>
        <strain evidence="6">JCM 18392</strain>
    </source>
</reference>
<evidence type="ECO:0000256" key="2">
    <source>
        <dbReference type="ARBA" id="ARBA00022964"/>
    </source>
</evidence>
<keyword evidence="6" id="KW-1185">Reference proteome</keyword>
<dbReference type="Proteomes" id="UP001501323">
    <property type="component" value="Unassembled WGS sequence"/>
</dbReference>
<dbReference type="InterPro" id="IPR050770">
    <property type="entry name" value="Intradiol_RC_Dioxygenase"/>
</dbReference>
<name>A0ABP9E7V2_9GAMM</name>
<dbReference type="PANTHER" id="PTHR33711">
    <property type="entry name" value="DIOXYGENASE, PUTATIVE (AFU_ORTHOLOGUE AFUA_2G02910)-RELATED"/>
    <property type="match status" value="1"/>
</dbReference>
<sequence>MKIERITLLSALIFVAVACVPAESRGQADPAWLKSWNEAQETRPKAMTSSGRIAGEGEPGQPFILHGRVLNPDGTPADGVVVHAYHRDHAGFDFGPDDKALTTWRLQGWVRTGEDGRFRFRTIRPAPDHLGREGAHVHLTLDSPVHGRQWAPTVFLADDPMVPPEQRRRSAGAGRFGWVLDVETRQGVQHVSVNVRLKEEADF</sequence>
<keyword evidence="2" id="KW-0223">Dioxygenase</keyword>
<evidence type="ECO:0000256" key="1">
    <source>
        <dbReference type="ARBA" id="ARBA00007825"/>
    </source>
</evidence>
<feature type="domain" description="Intradiol ring-cleavage dioxygenases" evidence="4">
    <location>
        <begin position="56"/>
        <end position="152"/>
    </location>
</feature>
<accession>A0ABP9E7V2</accession>
<dbReference type="PANTHER" id="PTHR33711:SF7">
    <property type="entry name" value="INTRADIOL RING-CLEAVAGE DIOXYGENASES DOMAIN-CONTAINING PROTEIN-RELATED"/>
    <property type="match status" value="1"/>
</dbReference>
<comment type="similarity">
    <text evidence="1">Belongs to the intradiol ring-cleavage dioxygenase family.</text>
</comment>
<comment type="caution">
    <text evidence="5">The sequence shown here is derived from an EMBL/GenBank/DDBJ whole genome shotgun (WGS) entry which is preliminary data.</text>
</comment>
<evidence type="ECO:0000259" key="4">
    <source>
        <dbReference type="Pfam" id="PF00775"/>
    </source>
</evidence>
<dbReference type="InterPro" id="IPR015889">
    <property type="entry name" value="Intradiol_dOase_core"/>
</dbReference>
<evidence type="ECO:0000313" key="5">
    <source>
        <dbReference type="EMBL" id="GAA4869007.1"/>
    </source>
</evidence>
<evidence type="ECO:0000313" key="6">
    <source>
        <dbReference type="Proteomes" id="UP001501323"/>
    </source>
</evidence>
<organism evidence="5 6">
    <name type="scientific">Luteimonas vadosa</name>
    <dbReference type="NCBI Taxonomy" id="1165507"/>
    <lineage>
        <taxon>Bacteria</taxon>
        <taxon>Pseudomonadati</taxon>
        <taxon>Pseudomonadota</taxon>
        <taxon>Gammaproteobacteria</taxon>
        <taxon>Lysobacterales</taxon>
        <taxon>Lysobacteraceae</taxon>
        <taxon>Luteimonas</taxon>
    </lineage>
</organism>
<proteinExistence type="inferred from homology"/>
<dbReference type="Pfam" id="PF00775">
    <property type="entry name" value="Dioxygenase_C"/>
    <property type="match status" value="1"/>
</dbReference>
<gene>
    <name evidence="5" type="ORF">GCM10023332_21960</name>
</gene>
<dbReference type="InterPro" id="IPR000627">
    <property type="entry name" value="Intradiol_dOase_C"/>
</dbReference>